<protein>
    <submittedName>
        <fullName evidence="1">Uncharacterized protein</fullName>
    </submittedName>
</protein>
<accession>A0A812BFW8</accession>
<sequence length="1392" mass="153172">MSVCSPLPPPSHRKTLFIYFTFSSSSGTHHSVHLSSLPHTARHCSSISPFLAAVAITHRNSVHLCLPPSHCKALFIYFTFSSSSGVMHHVCSPLPPSPSHCKALFIYFTFSSSSGDYASHCSSISPFLAAVEITHHVVFTCLPSLTSKTLSIYFTFSGSSGDQHRSVFTFSLHCKTLGAAVHRISGDCIVFTSASSLTARHCSSISPFLAAVEITHRNSVHLCLPPSPFCKALFILFHLFFQQQWSRASSLPTLWNYASYYASVHLPASSLHCKALFIYFTFSSSSGDYASLVFTSASSLTLQDTALFIKSTVHLVFTSSLLTHCSTVQVFKHRSSPLPPPSLHTLFNYFTFPWRLRIQHLVFTCSPSSHCKALLAITFSSSIIVIVFLCLPSLTLQDTQQWGLRIMFHLCLPPSHCKTLFIHFTFLAAVEIAHHNSVHLCLPPSHCKALFIYFTFSSSSGDYASANSVPLPPSLTLQGTQQWRLRIVIVFTSASPPHTARHCSSISPFLAAVEITHHNSVHLCLPPPCTSVAIKHLNSVPPLLPPSLQGTVLSISPFLAAVEITHRNSVHLCLPLSLQDAFIHFTFSSSMFTSALPPSHCKALFIYFSFLAAVAIAHRNSVHPGLPQTLLFISPFPGKTLFIYFTFPSAALLSITHRGIRSSVHLCLPPTLQDTQQWRLRIVIVFTCLPPSHCKALFIYFTFSSSSGRLRDSVHCLPSPHCKTLFIYFTFSSSTKCIVFTSASPPHCKTLFIYFTFSSSSGDYASHCSSISPFLAAVEITHRNSVPLPPSLTLQDTQQWRLRIVNTLLPPSHCKPVQLFHLSSHHTASSLTRHCSSISPFLAAVEIAHTSGVQFCLPRSHCKALFNPFHLSSSSVDYASQQCLPLPPPSHRKALSAEITHRNMYSPLNSNLPPAHTARHSAAITHRNTANLCLPLPHTARHCSTISPFLAAVAITHRNSVHLCSPLPPQGKTVHHFTFLAAVGITQTAVAITHRNSVYPLPPSPHCKTNSNYLDFHPSISITHRNSVHLSSPLTLQGTTHYCSSISEAENYASHSVHLCLPPPSHCKALSIYFTFSSSSGDYASVFISVFTLQDTVLFPFSSSTITPQQWRSHRNSVLPPASPPHTLQGTVHLPAFQQQERLRIAIVFTSASLTLQHCNYFTFLAVEFESISLPPSPHTARHSAVEITHRNRVHLCLPPLTLQDTVHLFHLSSSSETHTQQWRLRIATVFTSASSSHCKALFIYSTFSSSSGDYVSASVHLPPPPHTARHCSIHFTFLAAVSLRIVIVFTSASPPSHCKTLSIYFNFLAAVEIAHRNSVHLCSPSHCKALFIYFIFSAAAEIAHRSQCSPLPLSLSTARHCSSISPFLEAENTHHTRLPPPSQPFGSISPP</sequence>
<dbReference type="EMBL" id="CAHIKZ030000557">
    <property type="protein sequence ID" value="CAE1226231.1"/>
    <property type="molecule type" value="Genomic_DNA"/>
</dbReference>
<proteinExistence type="predicted"/>
<gene>
    <name evidence="1" type="ORF">SPHA_15943</name>
</gene>
<reference evidence="1" key="1">
    <citation type="submission" date="2021-01" db="EMBL/GenBank/DDBJ databases">
        <authorList>
            <person name="Li R."/>
            <person name="Bekaert M."/>
        </authorList>
    </citation>
    <scope>NUCLEOTIDE SEQUENCE</scope>
    <source>
        <strain evidence="1">Farmed</strain>
    </source>
</reference>
<evidence type="ECO:0000313" key="2">
    <source>
        <dbReference type="Proteomes" id="UP000597762"/>
    </source>
</evidence>
<name>A0A812BFW8_ACAPH</name>
<keyword evidence="2" id="KW-1185">Reference proteome</keyword>
<dbReference type="Proteomes" id="UP000597762">
    <property type="component" value="Unassembled WGS sequence"/>
</dbReference>
<comment type="caution">
    <text evidence="1">The sequence shown here is derived from an EMBL/GenBank/DDBJ whole genome shotgun (WGS) entry which is preliminary data.</text>
</comment>
<organism evidence="1 2">
    <name type="scientific">Acanthosepion pharaonis</name>
    <name type="common">Pharaoh cuttlefish</name>
    <name type="synonym">Sepia pharaonis</name>
    <dbReference type="NCBI Taxonomy" id="158019"/>
    <lineage>
        <taxon>Eukaryota</taxon>
        <taxon>Metazoa</taxon>
        <taxon>Spiralia</taxon>
        <taxon>Lophotrochozoa</taxon>
        <taxon>Mollusca</taxon>
        <taxon>Cephalopoda</taxon>
        <taxon>Coleoidea</taxon>
        <taxon>Decapodiformes</taxon>
        <taxon>Sepiida</taxon>
        <taxon>Sepiina</taxon>
        <taxon>Sepiidae</taxon>
        <taxon>Acanthosepion</taxon>
    </lineage>
</organism>
<evidence type="ECO:0000313" key="1">
    <source>
        <dbReference type="EMBL" id="CAE1226231.1"/>
    </source>
</evidence>